<reference evidence="1" key="1">
    <citation type="submission" date="2022-06" db="EMBL/GenBank/DDBJ databases">
        <title>Novel species in genus Dyadobacter.</title>
        <authorList>
            <person name="Ma C."/>
        </authorList>
    </citation>
    <scope>NUCLEOTIDE SEQUENCE</scope>
    <source>
        <strain evidence="1">CY22</strain>
    </source>
</reference>
<accession>A0ABY4XLT2</accession>
<gene>
    <name evidence="1" type="ORF">NFI80_01330</name>
</gene>
<name>A0ABY4XLT2_9BACT</name>
<evidence type="ECO:0000313" key="1">
    <source>
        <dbReference type="EMBL" id="USJ31387.1"/>
    </source>
</evidence>
<dbReference type="Proteomes" id="UP001055420">
    <property type="component" value="Chromosome"/>
</dbReference>
<keyword evidence="2" id="KW-1185">Reference proteome</keyword>
<dbReference type="EMBL" id="CP098805">
    <property type="protein sequence ID" value="USJ31387.1"/>
    <property type="molecule type" value="Genomic_DNA"/>
</dbReference>
<organism evidence="1 2">
    <name type="scientific">Dyadobacter chenhuakuii</name>
    <dbReference type="NCBI Taxonomy" id="2909339"/>
    <lineage>
        <taxon>Bacteria</taxon>
        <taxon>Pseudomonadati</taxon>
        <taxon>Bacteroidota</taxon>
        <taxon>Cytophagia</taxon>
        <taxon>Cytophagales</taxon>
        <taxon>Spirosomataceae</taxon>
        <taxon>Dyadobacter</taxon>
    </lineage>
</organism>
<dbReference type="RefSeq" id="WP_252172090.1">
    <property type="nucleotide sequence ID" value="NZ_CP098805.1"/>
</dbReference>
<protein>
    <submittedName>
        <fullName evidence="1">Uncharacterized protein</fullName>
    </submittedName>
</protein>
<sequence>MKLVAFNLLLDYSAKTWSPIVLPEIVMMEIGRLFDTEVRKAFSQFENSFNELQKLIREDSLNHLSIPDFTSVRLEYEEYLRTKLHRFYFTEIPSKSDILPAFCSVGKMTLSPSKQGRMLSEIPLSGSLFLT</sequence>
<proteinExistence type="predicted"/>
<evidence type="ECO:0000313" key="2">
    <source>
        <dbReference type="Proteomes" id="UP001055420"/>
    </source>
</evidence>